<organism evidence="8 9">
    <name type="scientific">Burkholderia cepacia</name>
    <name type="common">Pseudomonas cepacia</name>
    <dbReference type="NCBI Taxonomy" id="292"/>
    <lineage>
        <taxon>Bacteria</taxon>
        <taxon>Pseudomonadati</taxon>
        <taxon>Pseudomonadota</taxon>
        <taxon>Betaproteobacteria</taxon>
        <taxon>Burkholderiales</taxon>
        <taxon>Burkholderiaceae</taxon>
        <taxon>Burkholderia</taxon>
        <taxon>Burkholderia cepacia complex</taxon>
    </lineage>
</organism>
<dbReference type="GO" id="GO:0016301">
    <property type="term" value="F:kinase activity"/>
    <property type="evidence" value="ECO:0007669"/>
    <property type="project" value="UniProtKB-KW"/>
</dbReference>
<dbReference type="GO" id="GO:0015288">
    <property type="term" value="F:porin activity"/>
    <property type="evidence" value="ECO:0007669"/>
    <property type="project" value="TreeGrafter"/>
</dbReference>
<keyword evidence="8" id="KW-0808">Transferase</keyword>
<dbReference type="InterPro" id="IPR051906">
    <property type="entry name" value="TolC-like"/>
</dbReference>
<keyword evidence="7" id="KW-0204">Cytolysis</keyword>
<evidence type="ECO:0000256" key="5">
    <source>
        <dbReference type="ARBA" id="ARBA00023136"/>
    </source>
</evidence>
<accession>A0A2S8IZ42</accession>
<keyword evidence="6 7" id="KW-0998">Cell outer membrane</keyword>
<dbReference type="PROSITE" id="PS51257">
    <property type="entry name" value="PROKAR_LIPOPROTEIN"/>
    <property type="match status" value="1"/>
</dbReference>
<comment type="subcellular location">
    <subcellularLocation>
        <location evidence="7">Cell outer membrane</location>
        <topology evidence="7">Peripheral membrane protein</topology>
    </subcellularLocation>
</comment>
<dbReference type="SUPFAM" id="SSF56954">
    <property type="entry name" value="Outer membrane efflux proteins (OEP)"/>
    <property type="match status" value="1"/>
</dbReference>
<dbReference type="Pfam" id="PF02321">
    <property type="entry name" value="OEP"/>
    <property type="match status" value="2"/>
</dbReference>
<dbReference type="GO" id="GO:0031640">
    <property type="term" value="P:killing of cells of another organism"/>
    <property type="evidence" value="ECO:0007669"/>
    <property type="project" value="UniProtKB-KW"/>
</dbReference>
<reference evidence="8 9" key="1">
    <citation type="submission" date="2018-02" db="EMBL/GenBank/DDBJ databases">
        <title>Draft genome sequencing of Burkholderia cepacia Y14-15.</title>
        <authorList>
            <person name="Zheng B.-X."/>
        </authorList>
    </citation>
    <scope>NUCLEOTIDE SEQUENCE [LARGE SCALE GENOMIC DNA]</scope>
    <source>
        <strain evidence="8 9">Y14-15</strain>
    </source>
</reference>
<sequence>MRGRVCVSARSLKDGVCPWIFGLMLVSIACNAETRGIPDGLADPLLTRPPVLDAGQRLPGDDMPVVCASTTGPAKPLTLGDAVDLALCHNPRIRAAWASIKIQAAAVGEARSAWLPTVNGAISQLTTYNRYSDAPSMNTRGVGRTSNATLNWRLLDFGGRAANSAAAQQLLTAALAGHDAAMQKAVVDVIGSYFDVQNAQAAFAARTESATLAESTLRASRKRLAMGVASRADVLQAETALAKALLAARRAGGEVARARAELVFATGLAAGTRVEVEEAVVPVALDAERQLSDWLRAAEGSHPEIRAARAKWKAAQAKVTAVRSDGMPTLDLSGTLSRNGYPNQGLQSVRATQTSIGLTLTIPFFDGFSRTYRIRGAQAQAELAQAQLLDTQQQILRDVLKAHADAETTAGSLDASARLLAAAEAALTSARNRYAFGAGDILELLSAQAALADARQERVRTLAEWEAARLRLFASTGVIGRWAFR</sequence>
<evidence type="ECO:0000256" key="6">
    <source>
        <dbReference type="ARBA" id="ARBA00023237"/>
    </source>
</evidence>
<proteinExistence type="inferred from homology"/>
<dbReference type="Gene3D" id="1.20.1600.10">
    <property type="entry name" value="Outer membrane efflux proteins (OEP)"/>
    <property type="match status" value="1"/>
</dbReference>
<protein>
    <recommendedName>
        <fullName evidence="7">Protein CyaE</fullName>
    </recommendedName>
</protein>
<evidence type="ECO:0000313" key="9">
    <source>
        <dbReference type="Proteomes" id="UP000238206"/>
    </source>
</evidence>
<dbReference type="PANTHER" id="PTHR30026:SF20">
    <property type="entry name" value="OUTER MEMBRANE PROTEIN TOLC"/>
    <property type="match status" value="1"/>
</dbReference>
<keyword evidence="5 7" id="KW-0472">Membrane</keyword>
<keyword evidence="2 7" id="KW-0813">Transport</keyword>
<dbReference type="GO" id="GO:1990281">
    <property type="term" value="C:efflux pump complex"/>
    <property type="evidence" value="ECO:0007669"/>
    <property type="project" value="TreeGrafter"/>
</dbReference>
<keyword evidence="8" id="KW-0418">Kinase</keyword>
<dbReference type="PANTHER" id="PTHR30026">
    <property type="entry name" value="OUTER MEMBRANE PROTEIN TOLC"/>
    <property type="match status" value="1"/>
</dbReference>
<evidence type="ECO:0000256" key="7">
    <source>
        <dbReference type="PIRNR" id="PIRNR001892"/>
    </source>
</evidence>
<evidence type="ECO:0000256" key="1">
    <source>
        <dbReference type="ARBA" id="ARBA00007613"/>
    </source>
</evidence>
<dbReference type="RefSeq" id="WP_105390228.1">
    <property type="nucleotide sequence ID" value="NZ_PUIQ01000007.1"/>
</dbReference>
<keyword evidence="7" id="KW-0354">Hemolysis</keyword>
<comment type="similarity">
    <text evidence="1 7">Belongs to the outer membrane factor (OMF) (TC 1.B.17) family.</text>
</comment>
<comment type="function">
    <text evidence="7">CyaE is necessary for transport of calmodulin-sensitive adenylate cyclase-hemolysin (cyclolysin).</text>
</comment>
<evidence type="ECO:0000256" key="3">
    <source>
        <dbReference type="ARBA" id="ARBA00022452"/>
    </source>
</evidence>
<gene>
    <name evidence="8" type="ORF">C5615_07220</name>
</gene>
<dbReference type="InterPro" id="IPR028351">
    <property type="entry name" value="CyaE"/>
</dbReference>
<dbReference type="InterPro" id="IPR003423">
    <property type="entry name" value="OMP_efflux"/>
</dbReference>
<dbReference type="GO" id="GO:0015562">
    <property type="term" value="F:efflux transmembrane transporter activity"/>
    <property type="evidence" value="ECO:0007669"/>
    <property type="project" value="InterPro"/>
</dbReference>
<evidence type="ECO:0000256" key="4">
    <source>
        <dbReference type="ARBA" id="ARBA00022692"/>
    </source>
</evidence>
<name>A0A2S8IZ42_BURCE</name>
<keyword evidence="4" id="KW-0812">Transmembrane</keyword>
<evidence type="ECO:0000313" key="8">
    <source>
        <dbReference type="EMBL" id="PQP20057.1"/>
    </source>
</evidence>
<comment type="caution">
    <text evidence="8">The sequence shown here is derived from an EMBL/GenBank/DDBJ whole genome shotgun (WGS) entry which is preliminary data.</text>
</comment>
<dbReference type="Proteomes" id="UP000238206">
    <property type="component" value="Unassembled WGS sequence"/>
</dbReference>
<dbReference type="EMBL" id="PUIQ01000007">
    <property type="protein sequence ID" value="PQP20057.1"/>
    <property type="molecule type" value="Genomic_DNA"/>
</dbReference>
<keyword evidence="3" id="KW-1134">Transmembrane beta strand</keyword>
<evidence type="ECO:0000256" key="2">
    <source>
        <dbReference type="ARBA" id="ARBA00022448"/>
    </source>
</evidence>
<dbReference type="PIRSF" id="PIRSF001892">
    <property type="entry name" value="CyaE"/>
    <property type="match status" value="1"/>
</dbReference>
<dbReference type="GO" id="GO:0009279">
    <property type="term" value="C:cell outer membrane"/>
    <property type="evidence" value="ECO:0007669"/>
    <property type="project" value="UniProtKB-SubCell"/>
</dbReference>
<dbReference type="AlphaFoldDB" id="A0A2S8IZ42"/>